<comment type="caution">
    <text evidence="1">The sequence shown here is derived from an EMBL/GenBank/DDBJ whole genome shotgun (WGS) entry which is preliminary data.</text>
</comment>
<reference evidence="1 2" key="1">
    <citation type="submission" date="2020-05" db="EMBL/GenBank/DDBJ databases">
        <title>Identification and distribution of gene clusters putatively required for synthesis of sphingolipid metabolism inhibitors in phylogenetically diverse species of the filamentous fungus Fusarium.</title>
        <authorList>
            <person name="Kim H.-S."/>
            <person name="Busman M."/>
            <person name="Brown D.W."/>
            <person name="Divon H."/>
            <person name="Uhlig S."/>
            <person name="Proctor R.H."/>
        </authorList>
    </citation>
    <scope>NUCLEOTIDE SEQUENCE [LARGE SCALE GENOMIC DNA]</scope>
    <source>
        <strain evidence="1 2">NRRL 13617</strain>
    </source>
</reference>
<evidence type="ECO:0000313" key="2">
    <source>
        <dbReference type="Proteomes" id="UP000582016"/>
    </source>
</evidence>
<evidence type="ECO:0000313" key="1">
    <source>
        <dbReference type="EMBL" id="KAF5569380.1"/>
    </source>
</evidence>
<accession>A0A8H5NME2</accession>
<sequence>MPSGSAKLQIRVEAKSCYTLSLILALDHITMSISAAYGIRVSRFAIPSHLSFGLGVARDILMRCSDLHEVNGMHVAHNSDKNLVLTPTDVGGLGFSLQYNGNETALVVKDDSVSDLLSVIGPSGRGPHKLRTSPETRPFGLGSMIYRGFSMKGLSDETGDHTLEIADENINDGHWMAWRDPEGNGDWSIYWVTPRPYNMDDLSGGVHIELILDNEA</sequence>
<dbReference type="AlphaFoldDB" id="A0A8H5NME2"/>
<dbReference type="EMBL" id="JAAOAQ010000063">
    <property type="protein sequence ID" value="KAF5569380.1"/>
    <property type="molecule type" value="Genomic_DNA"/>
</dbReference>
<proteinExistence type="predicted"/>
<name>A0A8H5NME2_9HYPO</name>
<dbReference type="OrthoDB" id="4966308at2759"/>
<organism evidence="1 2">
    <name type="scientific">Fusarium phyllophilum</name>
    <dbReference type="NCBI Taxonomy" id="47803"/>
    <lineage>
        <taxon>Eukaryota</taxon>
        <taxon>Fungi</taxon>
        <taxon>Dikarya</taxon>
        <taxon>Ascomycota</taxon>
        <taxon>Pezizomycotina</taxon>
        <taxon>Sordariomycetes</taxon>
        <taxon>Hypocreomycetidae</taxon>
        <taxon>Hypocreales</taxon>
        <taxon>Nectriaceae</taxon>
        <taxon>Fusarium</taxon>
        <taxon>Fusarium fujikuroi species complex</taxon>
    </lineage>
</organism>
<gene>
    <name evidence="1" type="ORF">FPHYL_2195</name>
</gene>
<protein>
    <submittedName>
        <fullName evidence="1">Uncharacterized protein</fullName>
    </submittedName>
</protein>
<keyword evidence="2" id="KW-1185">Reference proteome</keyword>
<dbReference type="Proteomes" id="UP000582016">
    <property type="component" value="Unassembled WGS sequence"/>
</dbReference>